<name>A0A1T4MYK6_9FUSO</name>
<dbReference type="Proteomes" id="UP000191153">
    <property type="component" value="Unassembled WGS sequence"/>
</dbReference>
<proteinExistence type="predicted"/>
<organism evidence="1 2">
    <name type="scientific">Cetobacterium ceti</name>
    <dbReference type="NCBI Taxonomy" id="180163"/>
    <lineage>
        <taxon>Bacteria</taxon>
        <taxon>Fusobacteriati</taxon>
        <taxon>Fusobacteriota</taxon>
        <taxon>Fusobacteriia</taxon>
        <taxon>Fusobacteriales</taxon>
        <taxon>Fusobacteriaceae</taxon>
        <taxon>Cetobacterium</taxon>
    </lineage>
</organism>
<dbReference type="STRING" id="180163.SAMN02745174_01386"/>
<evidence type="ECO:0000313" key="2">
    <source>
        <dbReference type="Proteomes" id="UP000191153"/>
    </source>
</evidence>
<dbReference type="EMBL" id="FUWX01000009">
    <property type="protein sequence ID" value="SJZ72149.1"/>
    <property type="molecule type" value="Genomic_DNA"/>
</dbReference>
<accession>A0A1T4MYK6</accession>
<sequence length="142" mass="16673">MYKIFFLLLTLISITSFGEVKVKLREPLKFKELRRGGLDLKGYAIAEGLIEITGSKEDIGKLIAFKIPKFGYMTNKKRWLKIEKVIFEKNQEEVILIEEKHFLKIYGVLDKHELNKDSRAEFNEGKYIGYIPINYSIYSKEM</sequence>
<evidence type="ECO:0000313" key="1">
    <source>
        <dbReference type="EMBL" id="SJZ72149.1"/>
    </source>
</evidence>
<gene>
    <name evidence="1" type="ORF">SAMN02745174_01386</name>
</gene>
<dbReference type="OrthoDB" id="88541at2"/>
<dbReference type="AlphaFoldDB" id="A0A1T4MYK6"/>
<dbReference type="RefSeq" id="WP_078693880.1">
    <property type="nucleotide sequence ID" value="NZ_FUWX01000009.1"/>
</dbReference>
<keyword evidence="2" id="KW-1185">Reference proteome</keyword>
<protein>
    <submittedName>
        <fullName evidence="1">Uncharacterized protein</fullName>
    </submittedName>
</protein>
<reference evidence="1 2" key="1">
    <citation type="submission" date="2017-02" db="EMBL/GenBank/DDBJ databases">
        <authorList>
            <person name="Peterson S.W."/>
        </authorList>
    </citation>
    <scope>NUCLEOTIDE SEQUENCE [LARGE SCALE GENOMIC DNA]</scope>
    <source>
        <strain evidence="1 2">ATCC 700028</strain>
    </source>
</reference>